<name>A0A0C3DLX0_9AGAM</name>
<evidence type="ECO:0000313" key="2">
    <source>
        <dbReference type="Proteomes" id="UP000053989"/>
    </source>
</evidence>
<reference evidence="1 2" key="1">
    <citation type="submission" date="2014-04" db="EMBL/GenBank/DDBJ databases">
        <authorList>
            <consortium name="DOE Joint Genome Institute"/>
            <person name="Kuo A."/>
            <person name="Kohler A."/>
            <person name="Nagy L.G."/>
            <person name="Floudas D."/>
            <person name="Copeland A."/>
            <person name="Barry K.W."/>
            <person name="Cichocki N."/>
            <person name="Veneault-Fourrey C."/>
            <person name="LaButti K."/>
            <person name="Lindquist E.A."/>
            <person name="Lipzen A."/>
            <person name="Lundell T."/>
            <person name="Morin E."/>
            <person name="Murat C."/>
            <person name="Sun H."/>
            <person name="Tunlid A."/>
            <person name="Henrissat B."/>
            <person name="Grigoriev I.V."/>
            <person name="Hibbett D.S."/>
            <person name="Martin F."/>
            <person name="Nordberg H.P."/>
            <person name="Cantor M.N."/>
            <person name="Hua S.X."/>
        </authorList>
    </citation>
    <scope>NUCLEOTIDE SEQUENCE [LARGE SCALE GENOMIC DNA]</scope>
    <source>
        <strain evidence="1 2">Foug A</strain>
    </source>
</reference>
<dbReference type="InParanoid" id="A0A0C3DLX0"/>
<protein>
    <submittedName>
        <fullName evidence="1">Uncharacterized protein</fullName>
    </submittedName>
</protein>
<proteinExistence type="predicted"/>
<accession>A0A0C3DLX0</accession>
<dbReference type="HOGENOM" id="CLU_2759267_0_0_1"/>
<organism evidence="1 2">
    <name type="scientific">Scleroderma citrinum Foug A</name>
    <dbReference type="NCBI Taxonomy" id="1036808"/>
    <lineage>
        <taxon>Eukaryota</taxon>
        <taxon>Fungi</taxon>
        <taxon>Dikarya</taxon>
        <taxon>Basidiomycota</taxon>
        <taxon>Agaricomycotina</taxon>
        <taxon>Agaricomycetes</taxon>
        <taxon>Agaricomycetidae</taxon>
        <taxon>Boletales</taxon>
        <taxon>Sclerodermatineae</taxon>
        <taxon>Sclerodermataceae</taxon>
        <taxon>Scleroderma</taxon>
    </lineage>
</organism>
<dbReference type="Proteomes" id="UP000053989">
    <property type="component" value="Unassembled WGS sequence"/>
</dbReference>
<dbReference type="AlphaFoldDB" id="A0A0C3DLX0"/>
<sequence>MIATRIIYPQSIPGKRSNKVQISTYENGGTSSLLPFSSGAISSCWGACITIYGCSIDSELRCGVFERNAS</sequence>
<gene>
    <name evidence="1" type="ORF">SCLCIDRAFT_1219585</name>
</gene>
<keyword evidence="2" id="KW-1185">Reference proteome</keyword>
<evidence type="ECO:0000313" key="1">
    <source>
        <dbReference type="EMBL" id="KIM57244.1"/>
    </source>
</evidence>
<dbReference type="EMBL" id="KN822103">
    <property type="protein sequence ID" value="KIM57244.1"/>
    <property type="molecule type" value="Genomic_DNA"/>
</dbReference>
<reference evidence="2" key="2">
    <citation type="submission" date="2015-01" db="EMBL/GenBank/DDBJ databases">
        <title>Evolutionary Origins and Diversification of the Mycorrhizal Mutualists.</title>
        <authorList>
            <consortium name="DOE Joint Genome Institute"/>
            <consortium name="Mycorrhizal Genomics Consortium"/>
            <person name="Kohler A."/>
            <person name="Kuo A."/>
            <person name="Nagy L.G."/>
            <person name="Floudas D."/>
            <person name="Copeland A."/>
            <person name="Barry K.W."/>
            <person name="Cichocki N."/>
            <person name="Veneault-Fourrey C."/>
            <person name="LaButti K."/>
            <person name="Lindquist E.A."/>
            <person name="Lipzen A."/>
            <person name="Lundell T."/>
            <person name="Morin E."/>
            <person name="Murat C."/>
            <person name="Riley R."/>
            <person name="Ohm R."/>
            <person name="Sun H."/>
            <person name="Tunlid A."/>
            <person name="Henrissat B."/>
            <person name="Grigoriev I.V."/>
            <person name="Hibbett D.S."/>
            <person name="Martin F."/>
        </authorList>
    </citation>
    <scope>NUCLEOTIDE SEQUENCE [LARGE SCALE GENOMIC DNA]</scope>
    <source>
        <strain evidence="2">Foug A</strain>
    </source>
</reference>